<name>A0A6J4U918_9BACT</name>
<reference evidence="4" key="1">
    <citation type="submission" date="2020-02" db="EMBL/GenBank/DDBJ databases">
        <authorList>
            <person name="Meier V. D."/>
        </authorList>
    </citation>
    <scope>NUCLEOTIDE SEQUENCE</scope>
    <source>
        <strain evidence="4">AVDCRST_MAG88</strain>
    </source>
</reference>
<feature type="domain" description="Non-reducing end beta-L-arabinofuranosidase-like GH127 catalytic" evidence="2">
    <location>
        <begin position="69"/>
        <end position="403"/>
    </location>
</feature>
<dbReference type="GO" id="GO:0005975">
    <property type="term" value="P:carbohydrate metabolic process"/>
    <property type="evidence" value="ECO:0007669"/>
    <property type="project" value="InterPro"/>
</dbReference>
<evidence type="ECO:0000259" key="2">
    <source>
        <dbReference type="Pfam" id="PF07944"/>
    </source>
</evidence>
<accession>A0A6J4U918</accession>
<gene>
    <name evidence="4" type="ORF">AVDCRST_MAG88-244</name>
</gene>
<evidence type="ECO:0000256" key="1">
    <source>
        <dbReference type="SAM" id="MobiDB-lite"/>
    </source>
</evidence>
<organism evidence="4">
    <name type="scientific">uncultured Thermomicrobiales bacterium</name>
    <dbReference type="NCBI Taxonomy" id="1645740"/>
    <lineage>
        <taxon>Bacteria</taxon>
        <taxon>Pseudomonadati</taxon>
        <taxon>Thermomicrobiota</taxon>
        <taxon>Thermomicrobia</taxon>
        <taxon>Thermomicrobiales</taxon>
        <taxon>environmental samples</taxon>
    </lineage>
</organism>
<feature type="region of interest" description="Disordered" evidence="1">
    <location>
        <begin position="578"/>
        <end position="597"/>
    </location>
</feature>
<dbReference type="PANTHER" id="PTHR31151:SF0">
    <property type="entry name" value="PROLINE-TRNA LIGASE (DUF1680)"/>
    <property type="match status" value="1"/>
</dbReference>
<dbReference type="PANTHER" id="PTHR31151">
    <property type="entry name" value="PROLINE-TRNA LIGASE (DUF1680)"/>
    <property type="match status" value="1"/>
</dbReference>
<evidence type="ECO:0000313" key="4">
    <source>
        <dbReference type="EMBL" id="CAA9543903.1"/>
    </source>
</evidence>
<dbReference type="Pfam" id="PF20736">
    <property type="entry name" value="Glyco_hydro127M"/>
    <property type="match status" value="1"/>
</dbReference>
<dbReference type="AlphaFoldDB" id="A0A6J4U918"/>
<dbReference type="InterPro" id="IPR049046">
    <property type="entry name" value="Beta-AFase-like_GH127_middle"/>
</dbReference>
<feature type="region of interest" description="Disordered" evidence="1">
    <location>
        <begin position="604"/>
        <end position="623"/>
    </location>
</feature>
<protein>
    <submittedName>
        <fullName evidence="4">GH127 / GH146</fullName>
    </submittedName>
</protein>
<sequence>MMGTEGGARLLARAFEPLPLGEVHPAGWLRDQLRLQADGLVGALDEFWPDVARSAWIGGDAEGWERGPYWLDGVVPLAVLLDDAALLGKAERWVDHILAGQGADGWLGPARPNPDSRSRPAGRDVWPRFVLLKALTQWQEATGDPRVVPALTRFCRALEGELNEAPLAEWARARWADLVLSLHWLHDRTGEPWLLGVAARVREQGYNWRRYATDFPYRGKIGREVLKGYQGEAAGAWLNDHFLATHGVNVAMGLKAPGVWWRQGGDPADRDAIVQLLDALDRYHGQATGIFSCDEHLAGPSPAQGTELCTVVEAMFSLEVLLSILGDPALADRLERIAFNALPATFSPDMWAHQYDQQVNQVLCRVADDHPWTNNGPEANIFGVEPNFGCCTANLGQGWPKFAAHLWMRAPDGGLAAVAYAPSRVRTAVAGATVRLDLATDYPFSDTLRFTIGLDRPARFPLHLRVPAWAAGATATVGGGAPRPLSPGDFARFEEEWRDGDKIVLRLPLRPRSERRPGGGVAIARGPLLFALRIGEEWRRLRGEPPRADWEVYPTTAWNYALQLDPNAPDEGLRFESRPVGERPFSPEGAPVAARAAGRRLPHWELAGSSAAPPPASPVRSPEPLEELTLLPYGSTNLRIAEFPLLQD</sequence>
<dbReference type="InterPro" id="IPR008928">
    <property type="entry name" value="6-hairpin_glycosidase_sf"/>
</dbReference>
<dbReference type="InterPro" id="IPR012878">
    <property type="entry name" value="Beta-AFase-like_GH127_cat"/>
</dbReference>
<proteinExistence type="predicted"/>
<feature type="domain" description="Non-reducing end beta-L-arabinofuranosidase-like GH127 middle" evidence="3">
    <location>
        <begin position="417"/>
        <end position="509"/>
    </location>
</feature>
<dbReference type="Pfam" id="PF07944">
    <property type="entry name" value="Beta-AFase-like_GH127_cat"/>
    <property type="match status" value="1"/>
</dbReference>
<dbReference type="EMBL" id="CADCWM010000076">
    <property type="protein sequence ID" value="CAA9543903.1"/>
    <property type="molecule type" value="Genomic_DNA"/>
</dbReference>
<dbReference type="SUPFAM" id="SSF48208">
    <property type="entry name" value="Six-hairpin glycosidases"/>
    <property type="match status" value="1"/>
</dbReference>
<evidence type="ECO:0000259" key="3">
    <source>
        <dbReference type="Pfam" id="PF20736"/>
    </source>
</evidence>